<dbReference type="InterPro" id="IPR002403">
    <property type="entry name" value="Cyt_P450_E_grp-IV"/>
</dbReference>
<comment type="caution">
    <text evidence="9">The sequence shown here is derived from an EMBL/GenBank/DDBJ whole genome shotgun (WGS) entry which is preliminary data.</text>
</comment>
<dbReference type="InterPro" id="IPR036396">
    <property type="entry name" value="Cyt_P450_sf"/>
</dbReference>
<keyword evidence="8" id="KW-1133">Transmembrane helix</keyword>
<dbReference type="PRINTS" id="PR00465">
    <property type="entry name" value="EP450IV"/>
</dbReference>
<evidence type="ECO:0000256" key="2">
    <source>
        <dbReference type="ARBA" id="ARBA00004167"/>
    </source>
</evidence>
<evidence type="ECO:0000256" key="4">
    <source>
        <dbReference type="ARBA" id="ARBA00022723"/>
    </source>
</evidence>
<keyword evidence="7 9" id="KW-0503">Monooxygenase</keyword>
<dbReference type="Pfam" id="PF00067">
    <property type="entry name" value="p450"/>
    <property type="match status" value="1"/>
</dbReference>
<evidence type="ECO:0000256" key="3">
    <source>
        <dbReference type="ARBA" id="ARBA00010617"/>
    </source>
</evidence>
<feature type="transmembrane region" description="Helical" evidence="8">
    <location>
        <begin position="29"/>
        <end position="51"/>
    </location>
</feature>
<evidence type="ECO:0000256" key="1">
    <source>
        <dbReference type="ARBA" id="ARBA00001971"/>
    </source>
</evidence>
<comment type="similarity">
    <text evidence="3">Belongs to the cytochrome P450 family.</text>
</comment>
<dbReference type="PANTHER" id="PTHR46206:SF6">
    <property type="entry name" value="CYTOCHROME P450 MONOOXYGENASE AN1598-RELATED"/>
    <property type="match status" value="1"/>
</dbReference>
<name>A0ABR2XMU0_9PEZI</name>
<dbReference type="PANTHER" id="PTHR46206">
    <property type="entry name" value="CYTOCHROME P450"/>
    <property type="match status" value="1"/>
</dbReference>
<keyword evidence="8" id="KW-0812">Transmembrane</keyword>
<gene>
    <name evidence="9" type="ORF">SCAR479_08085</name>
</gene>
<dbReference type="CDD" id="cd11041">
    <property type="entry name" value="CYP503A1-like"/>
    <property type="match status" value="1"/>
</dbReference>
<evidence type="ECO:0000256" key="7">
    <source>
        <dbReference type="ARBA" id="ARBA00023033"/>
    </source>
</evidence>
<keyword evidence="10" id="KW-1185">Reference proteome</keyword>
<evidence type="ECO:0000313" key="10">
    <source>
        <dbReference type="Proteomes" id="UP001465668"/>
    </source>
</evidence>
<proteinExistence type="inferred from homology"/>
<sequence>MCMNNTNSSPSTRLTGKFTYWEILAARDIQINTLFVSAIAGLLVLNIFSAIKQHYSGVKAEAVGYRSLFEPGWLVRLRFVRGSTPIIRDGYRKFRETMFRVLRNDGDILIISNKHLDQLRNMPDEHISAIKAHIKNLLGRFSTTTIMLESDLPTRVLQQKLTPSLASAIHLLQTELEYAAEVEIPVLPDQWVSIQMYDVLLRLVARISARVFVGPDLCRNKEWLHATIHYTENVFMTVMTLRMFPPIVHSVLALLMPSYWRIHANLRSAKRLISPIVRERRAAAAEQELGTDANPDLLQMMMDLATEQEGDPDKLAHRQLLLSLASIHTTTMATAHAIYDLCAHPEYLEPLQQEVNDVFAAEGSLGKASLNKLRRLDSFMKESQRLNPPSQLAFNRVVQMPLKLSDGTCLPVGTHFSMASDAIMHDSDQLPGGGDPEVFDPFRYVRLREDPDHPENLNRFQFAMTDNSSLHFGHGKFACPGRFFASNEIKLLLSYLLLRYDFKYPVGQTRPQNLSADENLYPDPSARVLIRKRQYA</sequence>
<dbReference type="Proteomes" id="UP001465668">
    <property type="component" value="Unassembled WGS sequence"/>
</dbReference>
<organism evidence="9 10">
    <name type="scientific">Seiridium cardinale</name>
    <dbReference type="NCBI Taxonomy" id="138064"/>
    <lineage>
        <taxon>Eukaryota</taxon>
        <taxon>Fungi</taxon>
        <taxon>Dikarya</taxon>
        <taxon>Ascomycota</taxon>
        <taxon>Pezizomycotina</taxon>
        <taxon>Sordariomycetes</taxon>
        <taxon>Xylariomycetidae</taxon>
        <taxon>Amphisphaeriales</taxon>
        <taxon>Sporocadaceae</taxon>
        <taxon>Seiridium</taxon>
    </lineage>
</organism>
<evidence type="ECO:0000256" key="5">
    <source>
        <dbReference type="ARBA" id="ARBA00023002"/>
    </source>
</evidence>
<keyword evidence="8" id="KW-0472">Membrane</keyword>
<dbReference type="SUPFAM" id="SSF48264">
    <property type="entry name" value="Cytochrome P450"/>
    <property type="match status" value="1"/>
</dbReference>
<evidence type="ECO:0000256" key="6">
    <source>
        <dbReference type="ARBA" id="ARBA00023004"/>
    </source>
</evidence>
<keyword evidence="6" id="KW-0408">Iron</keyword>
<dbReference type="InterPro" id="IPR001128">
    <property type="entry name" value="Cyt_P450"/>
</dbReference>
<comment type="cofactor">
    <cofactor evidence="1">
        <name>heme</name>
        <dbReference type="ChEBI" id="CHEBI:30413"/>
    </cofactor>
</comment>
<evidence type="ECO:0000313" key="9">
    <source>
        <dbReference type="EMBL" id="KAK9775109.1"/>
    </source>
</evidence>
<accession>A0ABR2XMU0</accession>
<dbReference type="Gene3D" id="1.10.630.10">
    <property type="entry name" value="Cytochrome P450"/>
    <property type="match status" value="1"/>
</dbReference>
<reference evidence="9 10" key="1">
    <citation type="submission" date="2024-02" db="EMBL/GenBank/DDBJ databases">
        <title>First draft genome assembly of two strains of Seiridium cardinale.</title>
        <authorList>
            <person name="Emiliani G."/>
            <person name="Scali E."/>
        </authorList>
    </citation>
    <scope>NUCLEOTIDE SEQUENCE [LARGE SCALE GENOMIC DNA]</scope>
    <source>
        <strain evidence="9 10">BM-138-000479</strain>
    </source>
</reference>
<dbReference type="EMBL" id="JARVKM010000036">
    <property type="protein sequence ID" value="KAK9775109.1"/>
    <property type="molecule type" value="Genomic_DNA"/>
</dbReference>
<protein>
    <submittedName>
        <fullName evidence="9">Cytochrome P450 monooxygenase</fullName>
    </submittedName>
</protein>
<comment type="subcellular location">
    <subcellularLocation>
        <location evidence="2">Membrane</location>
        <topology evidence="2">Single-pass membrane protein</topology>
    </subcellularLocation>
</comment>
<keyword evidence="4" id="KW-0479">Metal-binding</keyword>
<dbReference type="GO" id="GO:0004497">
    <property type="term" value="F:monooxygenase activity"/>
    <property type="evidence" value="ECO:0007669"/>
    <property type="project" value="UniProtKB-KW"/>
</dbReference>
<keyword evidence="5" id="KW-0560">Oxidoreductase</keyword>
<evidence type="ECO:0000256" key="8">
    <source>
        <dbReference type="SAM" id="Phobius"/>
    </source>
</evidence>